<dbReference type="EMBL" id="FMUI01000021">
    <property type="protein sequence ID" value="SCX63003.1"/>
    <property type="molecule type" value="Genomic_DNA"/>
</dbReference>
<dbReference type="InterPro" id="IPR052726">
    <property type="entry name" value="Phage_Baseplate_Hub"/>
</dbReference>
<dbReference type="Proteomes" id="UP000183569">
    <property type="component" value="Unassembled WGS sequence"/>
</dbReference>
<name>A0A1G4ZBM0_9ENTR</name>
<organism evidence="1 2">
    <name type="scientific">Kosakonia sacchari</name>
    <dbReference type="NCBI Taxonomy" id="1158459"/>
    <lineage>
        <taxon>Bacteria</taxon>
        <taxon>Pseudomonadati</taxon>
        <taxon>Pseudomonadota</taxon>
        <taxon>Gammaproteobacteria</taxon>
        <taxon>Enterobacterales</taxon>
        <taxon>Enterobacteriaceae</taxon>
        <taxon>Kosakonia</taxon>
    </lineage>
</organism>
<dbReference type="SUPFAM" id="SSF69279">
    <property type="entry name" value="Phage tail proteins"/>
    <property type="match status" value="1"/>
</dbReference>
<comment type="caution">
    <text evidence="1">The sequence shown here is derived from an EMBL/GenBank/DDBJ whole genome shotgun (WGS) entry which is preliminary data.</text>
</comment>
<dbReference type="Pfam" id="PF05954">
    <property type="entry name" value="Phage_GPD"/>
    <property type="match status" value="1"/>
</dbReference>
<evidence type="ECO:0000313" key="1">
    <source>
        <dbReference type="EMBL" id="SCX63003.1"/>
    </source>
</evidence>
<dbReference type="RefSeq" id="WP_017459927.1">
    <property type="nucleotide sequence ID" value="NZ_FMUI01000021.1"/>
</dbReference>
<dbReference type="GeneID" id="23843667"/>
<evidence type="ECO:0000313" key="2">
    <source>
        <dbReference type="Proteomes" id="UP000183569"/>
    </source>
</evidence>
<proteinExistence type="predicted"/>
<reference evidence="1 2" key="1">
    <citation type="submission" date="2016-10" db="EMBL/GenBank/DDBJ databases">
        <authorList>
            <person name="Varghese N."/>
            <person name="Submissions S."/>
        </authorList>
    </citation>
    <scope>NUCLEOTIDE SEQUENCE [LARGE SCALE GENOMIC DNA]</scope>
    <source>
        <strain evidence="1 2">CGMCC 1.12102</strain>
    </source>
</reference>
<protein>
    <recommendedName>
        <fullName evidence="3">Phage late control D family protein</fullName>
    </recommendedName>
</protein>
<evidence type="ECO:0008006" key="3">
    <source>
        <dbReference type="Google" id="ProtNLM"/>
    </source>
</evidence>
<gene>
    <name evidence="1" type="ORF">SAMN02927897_04457</name>
</gene>
<dbReference type="PANTHER" id="PTHR35862:SF3">
    <property type="entry name" value="FELS-2 PROPHAGE PROTEIN"/>
    <property type="match status" value="1"/>
</dbReference>
<dbReference type="AlphaFoldDB" id="A0A1G4ZBM0"/>
<accession>A0A1G4ZBM0</accession>
<dbReference type="PANTHER" id="PTHR35862">
    <property type="entry name" value="FELS-2 PROPHAGE PROTEIN"/>
    <property type="match status" value="1"/>
</dbReference>
<sequence length="378" mass="41423">MIDILTQDLGRTSVPLFTLKLKQKQHDPQQAQKQKVKDITYDIAPRLIALTVTDNRGFEADTLTLTLDDADGKIQMPQRGNEVSVAIGRLGELLTNMGTFTIDQVTHRGTPDQVVVTGRSVDFRGNMNSPKEWSWHDTTLGEVVKDIAWRNSLSANVAPALANIKIAHIDQSNESDIGFLTRLATRNGAEIAVKSGTLIFLVPGMCVRGGKVVPSVTITPSDGDSHEFTLADRVAYSGVVAHWQDTRTPNAQTKQIKLTRKAATTGNAKPEATDYTAGSKDNIYTLPTTYASKDEAMRAAEAQWQDIQRNAAKFTLTLAQGRTDISAESPVYVSGFKDAINNTPWVIKKVTHGIDSNGFISKLELEVRVDGVEYEVQQ</sequence>